<gene>
    <name evidence="2" type="ORF">UFOPK1358_01118</name>
</gene>
<feature type="region of interest" description="Disordered" evidence="1">
    <location>
        <begin position="301"/>
        <end position="332"/>
    </location>
</feature>
<dbReference type="PROSITE" id="PS51257">
    <property type="entry name" value="PROKAR_LIPOPROTEIN"/>
    <property type="match status" value="1"/>
</dbReference>
<dbReference type="EMBL" id="CAEZSF010000104">
    <property type="protein sequence ID" value="CAB4542729.1"/>
    <property type="molecule type" value="Genomic_DNA"/>
</dbReference>
<protein>
    <submittedName>
        <fullName evidence="2">Unannotated protein</fullName>
    </submittedName>
</protein>
<sequence length="332" mass="34264">MSRVRTSLLCLIAPLTVALLASCGVTADTSAATVAGKTVPVETVNALARDEVFGATPGSASDESVLPGDQARAALLLAVQATAWESELERFGIPLSAQAEAQANQQIDAQLGQQGAPTQISATARAVLVRYLASQALLGERFQSIKESSAEDLRLLYDALPVARELTCMTVAAVKPEVQDAVLERVQTGSLLEELPGMFPQVDIVATSRECIPTALLSGAIQEAVIGAALGVVTAPINVADSQGSPIVYLIRVDERRNAPFEEAAPGLLQLISQGPDSWVKLVVATAQINPRYGSRVGIGPSGQPAILPPPAPELPGGGLLAPGLSSATATP</sequence>
<proteinExistence type="predicted"/>
<evidence type="ECO:0000313" key="2">
    <source>
        <dbReference type="EMBL" id="CAB4542729.1"/>
    </source>
</evidence>
<feature type="compositionally biased region" description="Low complexity" evidence="1">
    <location>
        <begin position="322"/>
        <end position="332"/>
    </location>
</feature>
<dbReference type="AlphaFoldDB" id="A0A6J6BWV1"/>
<name>A0A6J6BWV1_9ZZZZ</name>
<accession>A0A6J6BWV1</accession>
<organism evidence="2">
    <name type="scientific">freshwater metagenome</name>
    <dbReference type="NCBI Taxonomy" id="449393"/>
    <lineage>
        <taxon>unclassified sequences</taxon>
        <taxon>metagenomes</taxon>
        <taxon>ecological metagenomes</taxon>
    </lineage>
</organism>
<reference evidence="2" key="1">
    <citation type="submission" date="2020-05" db="EMBL/GenBank/DDBJ databases">
        <authorList>
            <person name="Chiriac C."/>
            <person name="Salcher M."/>
            <person name="Ghai R."/>
            <person name="Kavagutti S V."/>
        </authorList>
    </citation>
    <scope>NUCLEOTIDE SEQUENCE</scope>
</reference>
<evidence type="ECO:0000256" key="1">
    <source>
        <dbReference type="SAM" id="MobiDB-lite"/>
    </source>
</evidence>